<dbReference type="RefSeq" id="WP_073038681.1">
    <property type="nucleotide sequence ID" value="NZ_FQVB01000016.1"/>
</dbReference>
<dbReference type="PANTHER" id="PTHR39082">
    <property type="entry name" value="PHOSPHOLIPASE C-BETA-2-RELATED"/>
    <property type="match status" value="1"/>
</dbReference>
<dbReference type="Gene3D" id="1.10.287.1490">
    <property type="match status" value="1"/>
</dbReference>
<dbReference type="InterPro" id="IPR056003">
    <property type="entry name" value="CT398_CC_hairpin"/>
</dbReference>
<keyword evidence="5" id="KW-1185">Reference proteome</keyword>
<keyword evidence="1" id="KW-0175">Coiled coil</keyword>
<accession>A0A1M5B1V9</accession>
<feature type="domain" description="CT398-like coiled coil hairpin" evidence="3">
    <location>
        <begin position="29"/>
        <end position="182"/>
    </location>
</feature>
<dbReference type="EMBL" id="FQVB01000016">
    <property type="protein sequence ID" value="SHF36455.1"/>
    <property type="molecule type" value="Genomic_DNA"/>
</dbReference>
<reference evidence="5" key="1">
    <citation type="submission" date="2016-11" db="EMBL/GenBank/DDBJ databases">
        <authorList>
            <person name="Varghese N."/>
            <person name="Submissions S."/>
        </authorList>
    </citation>
    <scope>NUCLEOTIDE SEQUENCE [LARGE SCALE GENOMIC DNA]</scope>
    <source>
        <strain evidence="5">DSM 9756</strain>
    </source>
</reference>
<gene>
    <name evidence="4" type="ORF">SAMN02745206_01821</name>
</gene>
<proteinExistence type="predicted"/>
<dbReference type="InterPro" id="IPR052376">
    <property type="entry name" value="Oxidative_Scav/Glycosyltrans"/>
</dbReference>
<organism evidence="4 5">
    <name type="scientific">Desulfacinum infernum DSM 9756</name>
    <dbReference type="NCBI Taxonomy" id="1121391"/>
    <lineage>
        <taxon>Bacteria</taxon>
        <taxon>Pseudomonadati</taxon>
        <taxon>Thermodesulfobacteriota</taxon>
        <taxon>Syntrophobacteria</taxon>
        <taxon>Syntrophobacterales</taxon>
        <taxon>Syntrophobacteraceae</taxon>
        <taxon>Desulfacinum</taxon>
    </lineage>
</organism>
<evidence type="ECO:0000313" key="5">
    <source>
        <dbReference type="Proteomes" id="UP000184076"/>
    </source>
</evidence>
<evidence type="ECO:0000259" key="2">
    <source>
        <dbReference type="Pfam" id="PF02591"/>
    </source>
</evidence>
<dbReference type="InterPro" id="IPR003743">
    <property type="entry name" value="Zf-RING_7"/>
</dbReference>
<feature type="domain" description="C4-type zinc ribbon" evidence="2">
    <location>
        <begin position="198"/>
        <end position="230"/>
    </location>
</feature>
<dbReference type="Proteomes" id="UP000184076">
    <property type="component" value="Unassembled WGS sequence"/>
</dbReference>
<feature type="coiled-coil region" evidence="1">
    <location>
        <begin position="53"/>
        <end position="170"/>
    </location>
</feature>
<evidence type="ECO:0000256" key="1">
    <source>
        <dbReference type="SAM" id="Coils"/>
    </source>
</evidence>
<dbReference type="PANTHER" id="PTHR39082:SF1">
    <property type="entry name" value="SCAVENGER RECEPTOR CLASS A MEMBER 3"/>
    <property type="match status" value="1"/>
</dbReference>
<evidence type="ECO:0000259" key="3">
    <source>
        <dbReference type="Pfam" id="PF24481"/>
    </source>
</evidence>
<sequence length="248" mass="29270">MQEQLRYLVELQILENKKNELLRDREATPAKLAALDKEFSVVESEYLLKKADYEHAVQLHRSIEREIADLEARIRKSRQKEREVKSNREYQALLKEIEDLKEEISLREDHALELMEKIEAARGEVEVMKREVASLKEKIEAQKARLQDESERVSEKIERLNALQAEIRNKMDPSLLKKWEFLVSRQKGVAVAPVENGVCQICHLNIPPQRFIELQRDEDILTCPHCHRFLYWPGHEDYQVMAEDMKSL</sequence>
<dbReference type="STRING" id="1121391.SAMN02745206_01821"/>
<evidence type="ECO:0000313" key="4">
    <source>
        <dbReference type="EMBL" id="SHF36455.1"/>
    </source>
</evidence>
<protein>
    <submittedName>
        <fullName evidence="4">Uncharacterized protein</fullName>
    </submittedName>
</protein>
<dbReference type="OrthoDB" id="9795058at2"/>
<dbReference type="AlphaFoldDB" id="A0A1M5B1V9"/>
<name>A0A1M5B1V9_9BACT</name>
<dbReference type="Pfam" id="PF24481">
    <property type="entry name" value="CT398_CC"/>
    <property type="match status" value="1"/>
</dbReference>
<dbReference type="Pfam" id="PF02591">
    <property type="entry name" value="Zn_ribbon_9"/>
    <property type="match status" value="1"/>
</dbReference>